<feature type="transmembrane region" description="Helical" evidence="6">
    <location>
        <begin position="286"/>
        <end position="309"/>
    </location>
</feature>
<keyword evidence="4 6" id="KW-0472">Membrane</keyword>
<dbReference type="RefSeq" id="WP_083274948.1">
    <property type="nucleotide sequence ID" value="NZ_CP017078.1"/>
</dbReference>
<evidence type="ECO:0000313" key="9">
    <source>
        <dbReference type="Proteomes" id="UP000094626"/>
    </source>
</evidence>
<evidence type="ECO:0000256" key="2">
    <source>
        <dbReference type="ARBA" id="ARBA00022692"/>
    </source>
</evidence>
<feature type="transmembrane region" description="Helical" evidence="6">
    <location>
        <begin position="90"/>
        <end position="109"/>
    </location>
</feature>
<dbReference type="InterPro" id="IPR020846">
    <property type="entry name" value="MFS_dom"/>
</dbReference>
<dbReference type="PANTHER" id="PTHR23508">
    <property type="entry name" value="CARBOXYLIC ACID TRANSPORTER PROTEIN HOMOLOG"/>
    <property type="match status" value="1"/>
</dbReference>
<evidence type="ECO:0000256" key="1">
    <source>
        <dbReference type="ARBA" id="ARBA00004141"/>
    </source>
</evidence>
<dbReference type="Pfam" id="PF07690">
    <property type="entry name" value="MFS_1"/>
    <property type="match status" value="1"/>
</dbReference>
<dbReference type="PROSITE" id="PS50850">
    <property type="entry name" value="MFS"/>
    <property type="match status" value="1"/>
</dbReference>
<organism evidence="8 9">
    <name type="scientific">Novosphingobium resinovorum</name>
    <dbReference type="NCBI Taxonomy" id="158500"/>
    <lineage>
        <taxon>Bacteria</taxon>
        <taxon>Pseudomonadati</taxon>
        <taxon>Pseudomonadota</taxon>
        <taxon>Alphaproteobacteria</taxon>
        <taxon>Sphingomonadales</taxon>
        <taxon>Sphingomonadaceae</taxon>
        <taxon>Novosphingobium</taxon>
    </lineage>
</organism>
<comment type="subcellular location">
    <subcellularLocation>
        <location evidence="1">Membrane</location>
        <topology evidence="1">Multi-pass membrane protein</topology>
    </subcellularLocation>
</comment>
<dbReference type="GO" id="GO:0005886">
    <property type="term" value="C:plasma membrane"/>
    <property type="evidence" value="ECO:0007669"/>
    <property type="project" value="TreeGrafter"/>
</dbReference>
<sequence length="436" mass="45641">MHKQEAGASADGGRAKHTALQIRVVVLAFLAALLDGLDLQIIAYAAPAIAKNLSLTETSLGIIFSGGFAGLAAGSILVAPLGDRWGRRPIIISCLVLFGACVLITPFAANAQQLFVLRVLTGLGLGGVMPNAIAISMEFATSRLRASMVSFTYFGFNIGGAAGGIVAATLIPLVGWKGMMFIVGLLPLMLALILFFFLPESPEYRANKERAPNRTNSIRNARRDGTNESAEDGLALRSSPIREIFSLENRRNSALMWLAMFANLSVVFGILQWLPTLLNQAGFALGSANSLVALSWISTVPGVVLLLYVAKMVGLPRAVGLFLCVGSVVIFGLGVVIATAASDAMWLLMVGIGMTVTAAQVGFYSLLTAVYPGSSRVTGIGWAQGVGRLGAVVGPSAIGFLLAGGTSTIALFAYFSIPVLISAVAVWQVRPLRLAA</sequence>
<accession>A0A1D8AGC9</accession>
<dbReference type="KEGG" id="nre:BES08_30350"/>
<feature type="transmembrane region" description="Helical" evidence="6">
    <location>
        <begin position="346"/>
        <end position="367"/>
    </location>
</feature>
<feature type="transmembrane region" description="Helical" evidence="6">
    <location>
        <begin position="58"/>
        <end position="78"/>
    </location>
</feature>
<reference evidence="9" key="1">
    <citation type="journal article" date="2017" name="J. Biotechnol.">
        <title>Complete genome sequence of Novosphingobium resinovorum SA1, a versatile xenobiotic-degrading bacterium capable of utilizing sulfanilic acid.</title>
        <authorList>
            <person name="Hegedus B."/>
            <person name="Kos P.B."/>
            <person name="Balint B."/>
            <person name="Maroti G."/>
            <person name="Gan H.M."/>
            <person name="Perei K."/>
            <person name="Rakhely G."/>
        </authorList>
    </citation>
    <scope>NUCLEOTIDE SEQUENCE [LARGE SCALE GENOMIC DNA]</scope>
    <source>
        <strain evidence="9">SA1</strain>
    </source>
</reference>
<dbReference type="PROSITE" id="PS00217">
    <property type="entry name" value="SUGAR_TRANSPORT_2"/>
    <property type="match status" value="1"/>
</dbReference>
<dbReference type="SUPFAM" id="SSF103473">
    <property type="entry name" value="MFS general substrate transporter"/>
    <property type="match status" value="1"/>
</dbReference>
<dbReference type="Gene3D" id="1.20.1250.20">
    <property type="entry name" value="MFS general substrate transporter like domains"/>
    <property type="match status" value="1"/>
</dbReference>
<keyword evidence="3 6" id="KW-1133">Transmembrane helix</keyword>
<dbReference type="InterPro" id="IPR011701">
    <property type="entry name" value="MFS"/>
</dbReference>
<dbReference type="PANTHER" id="PTHR23508:SF10">
    <property type="entry name" value="CARBOXYLIC ACID TRANSPORTER PROTEIN HOMOLOG"/>
    <property type="match status" value="1"/>
</dbReference>
<feature type="transmembrane region" description="Helical" evidence="6">
    <location>
        <begin position="409"/>
        <end position="429"/>
    </location>
</feature>
<dbReference type="InterPro" id="IPR036259">
    <property type="entry name" value="MFS_trans_sf"/>
</dbReference>
<evidence type="ECO:0000259" key="7">
    <source>
        <dbReference type="PROSITE" id="PS50850"/>
    </source>
</evidence>
<feature type="transmembrane region" description="Helical" evidence="6">
    <location>
        <begin position="151"/>
        <end position="173"/>
    </location>
</feature>
<evidence type="ECO:0000256" key="6">
    <source>
        <dbReference type="SAM" id="Phobius"/>
    </source>
</evidence>
<keyword evidence="9" id="KW-1185">Reference proteome</keyword>
<dbReference type="EMBL" id="CP017078">
    <property type="protein sequence ID" value="AOR81177.1"/>
    <property type="molecule type" value="Genomic_DNA"/>
</dbReference>
<feature type="transmembrane region" description="Helical" evidence="6">
    <location>
        <begin position="115"/>
        <end position="139"/>
    </location>
</feature>
<feature type="transmembrane region" description="Helical" evidence="6">
    <location>
        <begin position="321"/>
        <end position="340"/>
    </location>
</feature>
<feature type="domain" description="Major facilitator superfamily (MFS) profile" evidence="7">
    <location>
        <begin position="24"/>
        <end position="434"/>
    </location>
</feature>
<proteinExistence type="predicted"/>
<keyword evidence="2 6" id="KW-0812">Transmembrane</keyword>
<dbReference type="AlphaFoldDB" id="A0A1D8AGC9"/>
<dbReference type="GO" id="GO:0046943">
    <property type="term" value="F:carboxylic acid transmembrane transporter activity"/>
    <property type="evidence" value="ECO:0007669"/>
    <property type="project" value="TreeGrafter"/>
</dbReference>
<feature type="transmembrane region" description="Helical" evidence="6">
    <location>
        <begin position="179"/>
        <end position="198"/>
    </location>
</feature>
<feature type="region of interest" description="Disordered" evidence="5">
    <location>
        <begin position="208"/>
        <end position="233"/>
    </location>
</feature>
<keyword evidence="8" id="KW-0614">Plasmid</keyword>
<feature type="transmembrane region" description="Helical" evidence="6">
    <location>
        <begin position="254"/>
        <end position="274"/>
    </location>
</feature>
<evidence type="ECO:0000256" key="4">
    <source>
        <dbReference type="ARBA" id="ARBA00023136"/>
    </source>
</evidence>
<name>A0A1D8AGC9_9SPHN</name>
<dbReference type="InterPro" id="IPR005829">
    <property type="entry name" value="Sugar_transporter_CS"/>
</dbReference>
<evidence type="ECO:0000313" key="8">
    <source>
        <dbReference type="EMBL" id="AOR81177.1"/>
    </source>
</evidence>
<gene>
    <name evidence="8" type="ORF">BES08_30350</name>
</gene>
<feature type="transmembrane region" description="Helical" evidence="6">
    <location>
        <begin position="379"/>
        <end position="403"/>
    </location>
</feature>
<evidence type="ECO:0000256" key="5">
    <source>
        <dbReference type="SAM" id="MobiDB-lite"/>
    </source>
</evidence>
<protein>
    <submittedName>
        <fullName evidence="8">4-hydroxybenzoate transporter</fullName>
    </submittedName>
</protein>
<dbReference type="Proteomes" id="UP000094626">
    <property type="component" value="Plasmid pSA3"/>
</dbReference>
<feature type="transmembrane region" description="Helical" evidence="6">
    <location>
        <begin position="24"/>
        <end position="46"/>
    </location>
</feature>
<geneLocation type="plasmid" evidence="8 9">
    <name>pSA3</name>
</geneLocation>
<dbReference type="OrthoDB" id="9800416at2"/>
<evidence type="ECO:0000256" key="3">
    <source>
        <dbReference type="ARBA" id="ARBA00022989"/>
    </source>
</evidence>